<dbReference type="EMBL" id="KZ989832">
    <property type="protein sequence ID" value="RKP25231.1"/>
    <property type="molecule type" value="Genomic_DNA"/>
</dbReference>
<dbReference type="InterPro" id="IPR006073">
    <property type="entry name" value="GTP-bd"/>
</dbReference>
<feature type="signal peptide" evidence="6">
    <location>
        <begin position="1"/>
        <end position="27"/>
    </location>
</feature>
<dbReference type="Proteomes" id="UP000278143">
    <property type="component" value="Unassembled WGS sequence"/>
</dbReference>
<dbReference type="SUPFAM" id="SSF52540">
    <property type="entry name" value="P-loop containing nucleoside triphosphate hydrolases"/>
    <property type="match status" value="1"/>
</dbReference>
<evidence type="ECO:0000256" key="4">
    <source>
        <dbReference type="ARBA" id="ARBA00023134"/>
    </source>
</evidence>
<proteinExistence type="inferred from homology"/>
<reference evidence="9" key="1">
    <citation type="journal article" date="2018" name="Nat. Microbiol.">
        <title>Leveraging single-cell genomics to expand the fungal tree of life.</title>
        <authorList>
            <person name="Ahrendt S.R."/>
            <person name="Quandt C.A."/>
            <person name="Ciobanu D."/>
            <person name="Clum A."/>
            <person name="Salamov A."/>
            <person name="Andreopoulos B."/>
            <person name="Cheng J.F."/>
            <person name="Woyke T."/>
            <person name="Pelin A."/>
            <person name="Henrissat B."/>
            <person name="Reynolds N.K."/>
            <person name="Benny G.L."/>
            <person name="Smith M.E."/>
            <person name="James T.Y."/>
            <person name="Grigoriev I.V."/>
        </authorList>
    </citation>
    <scope>NUCLEOTIDE SEQUENCE [LARGE SCALE GENOMIC DNA]</scope>
    <source>
        <strain evidence="9">Benny S71-1</strain>
    </source>
</reference>
<keyword evidence="3 5" id="KW-0694">RNA-binding</keyword>
<sequence>MRAFTFVSIIVAALLLVVAMASTDVEAGVLDRPSPYLVRRDIFHRRLEHYYIMARIKWRHGLLESSESSTANNNNEEKHAVALTKNDILLATITAEKIPASQLAQLRLPRVEKAFHQPEHARLLRVAVLGRPNAGKSTLVNALVGRSVSDVAARAHTTRTRINAILTHDDTQLVFLDTPGVARLSGGRMGQTISRELQTASWRSLEAADHALLVVDAKRAAESLARKRASGRRDTNEAASSVLDREARCFDEDDHAILRQLQTSSLPVTVVFNKTDLLAGTTDALARLERLYREAVPSVQTVVFASALGNTALEDIKFTLMAAAPLHPWMFPADYSTDVSDVVRVERAVSAALYEHLRSYMAYAVRLSMVDWSEKPIVHPTYTSAISAHIHILVDKENQKRMVIGSKGELIKSVRQMAETNLGNSLRKMVRVQLEVKLV</sequence>
<dbReference type="InterPro" id="IPR004044">
    <property type="entry name" value="KH_dom_type_2"/>
</dbReference>
<dbReference type="InterPro" id="IPR030388">
    <property type="entry name" value="G_ERA_dom"/>
</dbReference>
<dbReference type="PANTHER" id="PTHR42698">
    <property type="entry name" value="GTPASE ERA"/>
    <property type="match status" value="1"/>
</dbReference>
<dbReference type="Gene3D" id="3.30.300.20">
    <property type="match status" value="1"/>
</dbReference>
<keyword evidence="2" id="KW-0547">Nucleotide-binding</keyword>
<dbReference type="PROSITE" id="PS50823">
    <property type="entry name" value="KH_TYPE_2"/>
    <property type="match status" value="1"/>
</dbReference>
<evidence type="ECO:0000256" key="2">
    <source>
        <dbReference type="ARBA" id="ARBA00022741"/>
    </source>
</evidence>
<dbReference type="NCBIfam" id="TIGR00231">
    <property type="entry name" value="small_GTP"/>
    <property type="match status" value="1"/>
</dbReference>
<dbReference type="Gene3D" id="3.40.50.300">
    <property type="entry name" value="P-loop containing nucleotide triphosphate hydrolases"/>
    <property type="match status" value="1"/>
</dbReference>
<keyword evidence="8" id="KW-0378">Hydrolase</keyword>
<evidence type="ECO:0000313" key="8">
    <source>
        <dbReference type="EMBL" id="RKP25231.1"/>
    </source>
</evidence>
<evidence type="ECO:0000256" key="5">
    <source>
        <dbReference type="PROSITE-ProRule" id="PRU00118"/>
    </source>
</evidence>
<dbReference type="GO" id="GO:0016787">
    <property type="term" value="F:hydrolase activity"/>
    <property type="evidence" value="ECO:0007669"/>
    <property type="project" value="UniProtKB-KW"/>
</dbReference>
<dbReference type="OrthoDB" id="188276at2759"/>
<dbReference type="InterPro" id="IPR005662">
    <property type="entry name" value="GTPase_Era-like"/>
</dbReference>
<protein>
    <submittedName>
        <fullName evidence="8">P-loop containing nucleoside triphosphate hydrolase protein</fullName>
    </submittedName>
</protein>
<dbReference type="Pfam" id="PF01926">
    <property type="entry name" value="MMR_HSR1"/>
    <property type="match status" value="1"/>
</dbReference>
<name>A0A4P9Z0K9_9FUNG</name>
<evidence type="ECO:0000256" key="3">
    <source>
        <dbReference type="ARBA" id="ARBA00022884"/>
    </source>
</evidence>
<evidence type="ECO:0000256" key="1">
    <source>
        <dbReference type="ARBA" id="ARBA00007921"/>
    </source>
</evidence>
<dbReference type="SUPFAM" id="SSF54814">
    <property type="entry name" value="Prokaryotic type KH domain (KH-domain type II)"/>
    <property type="match status" value="1"/>
</dbReference>
<dbReference type="GO" id="GO:0000028">
    <property type="term" value="P:ribosomal small subunit assembly"/>
    <property type="evidence" value="ECO:0007669"/>
    <property type="project" value="TreeGrafter"/>
</dbReference>
<comment type="similarity">
    <text evidence="1">Belongs to the TRAFAC class TrmE-Era-EngA-EngB-Septin-like GTPase superfamily. Era GTPase family.</text>
</comment>
<dbReference type="GO" id="GO:0043024">
    <property type="term" value="F:ribosomal small subunit binding"/>
    <property type="evidence" value="ECO:0007669"/>
    <property type="project" value="TreeGrafter"/>
</dbReference>
<evidence type="ECO:0000259" key="7">
    <source>
        <dbReference type="PROSITE" id="PS50823"/>
    </source>
</evidence>
<dbReference type="Pfam" id="PF07650">
    <property type="entry name" value="KH_2"/>
    <property type="match status" value="1"/>
</dbReference>
<evidence type="ECO:0000313" key="9">
    <source>
        <dbReference type="Proteomes" id="UP000278143"/>
    </source>
</evidence>
<dbReference type="InterPro" id="IPR015946">
    <property type="entry name" value="KH_dom-like_a/b"/>
</dbReference>
<dbReference type="InterPro" id="IPR005225">
    <property type="entry name" value="Small_GTP-bd"/>
</dbReference>
<dbReference type="PRINTS" id="PR00326">
    <property type="entry name" value="GTP1OBG"/>
</dbReference>
<dbReference type="InterPro" id="IPR027417">
    <property type="entry name" value="P-loop_NTPase"/>
</dbReference>
<organism evidence="8 9">
    <name type="scientific">Syncephalis pseudoplumigaleata</name>
    <dbReference type="NCBI Taxonomy" id="1712513"/>
    <lineage>
        <taxon>Eukaryota</taxon>
        <taxon>Fungi</taxon>
        <taxon>Fungi incertae sedis</taxon>
        <taxon>Zoopagomycota</taxon>
        <taxon>Zoopagomycotina</taxon>
        <taxon>Zoopagomycetes</taxon>
        <taxon>Zoopagales</taxon>
        <taxon>Piptocephalidaceae</taxon>
        <taxon>Syncephalis</taxon>
    </lineage>
</organism>
<dbReference type="GO" id="GO:0019843">
    <property type="term" value="F:rRNA binding"/>
    <property type="evidence" value="ECO:0007669"/>
    <property type="project" value="TreeGrafter"/>
</dbReference>
<feature type="chain" id="PRO_5020758118" evidence="6">
    <location>
        <begin position="28"/>
        <end position="439"/>
    </location>
</feature>
<evidence type="ECO:0000256" key="6">
    <source>
        <dbReference type="SAM" id="SignalP"/>
    </source>
</evidence>
<gene>
    <name evidence="8" type="ORF">SYNPS1DRAFT_22772</name>
</gene>
<feature type="domain" description="KH type-2" evidence="7">
    <location>
        <begin position="357"/>
        <end position="439"/>
    </location>
</feature>
<dbReference type="PANTHER" id="PTHR42698:SF1">
    <property type="entry name" value="GTPASE ERA, MITOCHONDRIAL"/>
    <property type="match status" value="1"/>
</dbReference>
<accession>A0A4P9Z0K9</accession>
<dbReference type="InterPro" id="IPR009019">
    <property type="entry name" value="KH_sf_prok-type"/>
</dbReference>
<dbReference type="GO" id="GO:0005525">
    <property type="term" value="F:GTP binding"/>
    <property type="evidence" value="ECO:0007669"/>
    <property type="project" value="UniProtKB-KW"/>
</dbReference>
<dbReference type="AlphaFoldDB" id="A0A4P9Z0K9"/>
<dbReference type="CDD" id="cd04163">
    <property type="entry name" value="Era"/>
    <property type="match status" value="1"/>
</dbReference>
<keyword evidence="4" id="KW-0342">GTP-binding</keyword>
<keyword evidence="9" id="KW-1185">Reference proteome</keyword>
<keyword evidence="6" id="KW-0732">Signal</keyword>